<dbReference type="WBParaSite" id="TMUE_2000009775.1">
    <property type="protein sequence ID" value="TMUE_2000009775.1"/>
    <property type="gene ID" value="WBGene00285593"/>
</dbReference>
<feature type="region of interest" description="Disordered" evidence="9">
    <location>
        <begin position="384"/>
        <end position="432"/>
    </location>
</feature>
<proteinExistence type="predicted"/>
<keyword evidence="2" id="KW-0217">Developmental protein</keyword>
<evidence type="ECO:0000256" key="7">
    <source>
        <dbReference type="ARBA" id="ARBA00022884"/>
    </source>
</evidence>
<name>A0A5S6QRB7_TRIMR</name>
<dbReference type="PROSITE" id="PS50102">
    <property type="entry name" value="RRM"/>
    <property type="match status" value="1"/>
</dbReference>
<dbReference type="InterPro" id="IPR000504">
    <property type="entry name" value="RRM_dom"/>
</dbReference>
<dbReference type="GO" id="GO:0051321">
    <property type="term" value="P:meiotic cell cycle"/>
    <property type="evidence" value="ECO:0007669"/>
    <property type="project" value="UniProtKB-ARBA"/>
</dbReference>
<evidence type="ECO:0000256" key="2">
    <source>
        <dbReference type="ARBA" id="ARBA00022473"/>
    </source>
</evidence>
<keyword evidence="3" id="KW-0963">Cytoplasm</keyword>
<keyword evidence="5" id="KW-0810">Translation regulation</keyword>
<evidence type="ECO:0000256" key="8">
    <source>
        <dbReference type="PROSITE-ProRule" id="PRU00176"/>
    </source>
</evidence>
<organism evidence="11 12">
    <name type="scientific">Trichuris muris</name>
    <name type="common">Mouse whipworm</name>
    <dbReference type="NCBI Taxonomy" id="70415"/>
    <lineage>
        <taxon>Eukaryota</taxon>
        <taxon>Metazoa</taxon>
        <taxon>Ecdysozoa</taxon>
        <taxon>Nematoda</taxon>
        <taxon>Enoplea</taxon>
        <taxon>Dorylaimia</taxon>
        <taxon>Trichinellida</taxon>
        <taxon>Trichuridae</taxon>
        <taxon>Trichuris</taxon>
    </lineage>
</organism>
<feature type="region of interest" description="Disordered" evidence="9">
    <location>
        <begin position="57"/>
        <end position="83"/>
    </location>
</feature>
<dbReference type="GO" id="GO:0070935">
    <property type="term" value="P:3'-UTR-mediated mRNA stabilization"/>
    <property type="evidence" value="ECO:0007669"/>
    <property type="project" value="TreeGrafter"/>
</dbReference>
<evidence type="ECO:0000313" key="12">
    <source>
        <dbReference type="WBParaSite" id="TMUE_2000009775.1"/>
    </source>
</evidence>
<dbReference type="Proteomes" id="UP000046395">
    <property type="component" value="Unassembled WGS sequence"/>
</dbReference>
<dbReference type="GO" id="GO:0003730">
    <property type="term" value="F:mRNA 3'-UTR binding"/>
    <property type="evidence" value="ECO:0007669"/>
    <property type="project" value="TreeGrafter"/>
</dbReference>
<dbReference type="PANTHER" id="PTHR11176">
    <property type="entry name" value="BOULE-RELATED"/>
    <property type="match status" value="1"/>
</dbReference>
<protein>
    <submittedName>
        <fullName evidence="12">RRM domain-containing protein</fullName>
    </submittedName>
</protein>
<dbReference type="SMART" id="SM00360">
    <property type="entry name" value="RRM"/>
    <property type="match status" value="1"/>
</dbReference>
<evidence type="ECO:0000256" key="6">
    <source>
        <dbReference type="ARBA" id="ARBA00022871"/>
    </source>
</evidence>
<dbReference type="FunFam" id="3.30.70.330:FF:000167">
    <property type="entry name" value="protein boule-like isoform X1"/>
    <property type="match status" value="1"/>
</dbReference>
<dbReference type="InterPro" id="IPR034988">
    <property type="entry name" value="DAZ_BOULE_RRM"/>
</dbReference>
<dbReference type="PANTHER" id="PTHR11176:SF57">
    <property type="entry name" value="PROTEIN BOULE"/>
    <property type="match status" value="1"/>
</dbReference>
<evidence type="ECO:0000256" key="5">
    <source>
        <dbReference type="ARBA" id="ARBA00022845"/>
    </source>
</evidence>
<dbReference type="GO" id="GO:0045948">
    <property type="term" value="P:positive regulation of translational initiation"/>
    <property type="evidence" value="ECO:0007669"/>
    <property type="project" value="TreeGrafter"/>
</dbReference>
<dbReference type="Pfam" id="PF00076">
    <property type="entry name" value="RRM_1"/>
    <property type="match status" value="1"/>
</dbReference>
<dbReference type="GO" id="GO:0008494">
    <property type="term" value="F:translation activator activity"/>
    <property type="evidence" value="ECO:0007669"/>
    <property type="project" value="TreeGrafter"/>
</dbReference>
<dbReference type="GO" id="GO:0005737">
    <property type="term" value="C:cytoplasm"/>
    <property type="evidence" value="ECO:0007669"/>
    <property type="project" value="UniProtKB-SubCell"/>
</dbReference>
<feature type="compositionally biased region" description="Pro residues" evidence="9">
    <location>
        <begin position="458"/>
        <end position="471"/>
    </location>
</feature>
<feature type="compositionally biased region" description="Polar residues" evidence="9">
    <location>
        <begin position="387"/>
        <end position="423"/>
    </location>
</feature>
<dbReference type="CDD" id="cd12412">
    <property type="entry name" value="RRM_DAZL_BOULE"/>
    <property type="match status" value="1"/>
</dbReference>
<evidence type="ECO:0000256" key="9">
    <source>
        <dbReference type="SAM" id="MobiDB-lite"/>
    </source>
</evidence>
<evidence type="ECO:0000256" key="1">
    <source>
        <dbReference type="ARBA" id="ARBA00004496"/>
    </source>
</evidence>
<feature type="compositionally biased region" description="Low complexity" evidence="9">
    <location>
        <begin position="73"/>
        <end position="83"/>
    </location>
</feature>
<evidence type="ECO:0000256" key="3">
    <source>
        <dbReference type="ARBA" id="ARBA00022490"/>
    </source>
</evidence>
<feature type="region of interest" description="Disordered" evidence="9">
    <location>
        <begin position="448"/>
        <end position="478"/>
    </location>
</feature>
<keyword evidence="11" id="KW-1185">Reference proteome</keyword>
<keyword evidence="4" id="KW-0221">Differentiation</keyword>
<feature type="domain" description="RRM" evidence="10">
    <location>
        <begin position="98"/>
        <end position="175"/>
    </location>
</feature>
<dbReference type="GO" id="GO:0007283">
    <property type="term" value="P:spermatogenesis"/>
    <property type="evidence" value="ECO:0007669"/>
    <property type="project" value="UniProtKB-KW"/>
</dbReference>
<dbReference type="InterPro" id="IPR012677">
    <property type="entry name" value="Nucleotide-bd_a/b_plait_sf"/>
</dbReference>
<dbReference type="AlphaFoldDB" id="A0A5S6QRB7"/>
<keyword evidence="7 8" id="KW-0694">RNA-binding</keyword>
<dbReference type="Gene3D" id="3.30.70.330">
    <property type="match status" value="1"/>
</dbReference>
<keyword evidence="6" id="KW-0744">Spermatogenesis</keyword>
<sequence>MQKDVNLLMCVGDGRSRTTLPSRSLVHVSFVGPGWLFCLLKSSAPFRGTSLERSKSKMSTVALGTPESNRDMSGVSSVSSTPSLTTVSTPRVGTLIPNRIFVGGFPPVTVEHELRTFFEKFGCVKEVKIIRDPSGTSKGYGFITYETDEEAKKMQEKAEPLEFKGRHLNIGPAVRKASSQFKTYDIVPQGAVLCSYGVPYTLQNGITLVAATPEAYAVAQPSQQTLSYPVVLPQPVQQILYPSVPLANAQTPGTPTVAIAAQHQPASTQAQSCLTQHIQQSHSSPNSPSKVGIVGSSFDGTGDYLPKAAAATSLTFQPNLVPLGNVINGIPNIGGLALNGGTVAQQSQYRLATPAMAPPEMSPYTTNAYIHPEYAEVYPNGYESYSEGRSSHYSPRKQQQYGLSHSTSVNGTSPRYASATSQRSNHRYSGKTSVNASYHKVITCSSCEFDPNKSDMKQPPPGSVVTPPPTPITAEYKG</sequence>
<dbReference type="InterPro" id="IPR035979">
    <property type="entry name" value="RBD_domain_sf"/>
</dbReference>
<evidence type="ECO:0000256" key="4">
    <source>
        <dbReference type="ARBA" id="ARBA00022782"/>
    </source>
</evidence>
<evidence type="ECO:0000313" key="11">
    <source>
        <dbReference type="Proteomes" id="UP000046395"/>
    </source>
</evidence>
<accession>A0A5S6QRB7</accession>
<dbReference type="GO" id="GO:0030154">
    <property type="term" value="P:cell differentiation"/>
    <property type="evidence" value="ECO:0007669"/>
    <property type="project" value="UniProtKB-KW"/>
</dbReference>
<comment type="subcellular location">
    <subcellularLocation>
        <location evidence="1">Cytoplasm</location>
    </subcellularLocation>
</comment>
<dbReference type="SUPFAM" id="SSF54928">
    <property type="entry name" value="RNA-binding domain, RBD"/>
    <property type="match status" value="1"/>
</dbReference>
<reference evidence="12" key="1">
    <citation type="submission" date="2019-12" db="UniProtKB">
        <authorList>
            <consortium name="WormBaseParasite"/>
        </authorList>
    </citation>
    <scope>IDENTIFICATION</scope>
</reference>
<dbReference type="STRING" id="70415.A0A5S6QRB7"/>
<evidence type="ECO:0000259" key="10">
    <source>
        <dbReference type="PROSITE" id="PS50102"/>
    </source>
</evidence>